<dbReference type="EMBL" id="JACOPN010000009">
    <property type="protein sequence ID" value="MBC5718057.1"/>
    <property type="molecule type" value="Genomic_DNA"/>
</dbReference>
<protein>
    <submittedName>
        <fullName evidence="2">Uncharacterized protein</fullName>
    </submittedName>
</protein>
<gene>
    <name evidence="2" type="ORF">H8S55_12150</name>
</gene>
<organism evidence="2 3">
    <name type="scientific">Flintibacter faecis</name>
    <dbReference type="NCBI Taxonomy" id="2763047"/>
    <lineage>
        <taxon>Bacteria</taxon>
        <taxon>Bacillati</taxon>
        <taxon>Bacillota</taxon>
        <taxon>Clostridia</taxon>
        <taxon>Eubacteriales</taxon>
        <taxon>Flintibacter</taxon>
    </lineage>
</organism>
<comment type="caution">
    <text evidence="2">The sequence shown here is derived from an EMBL/GenBank/DDBJ whole genome shotgun (WGS) entry which is preliminary data.</text>
</comment>
<proteinExistence type="predicted"/>
<evidence type="ECO:0000256" key="1">
    <source>
        <dbReference type="SAM" id="Phobius"/>
    </source>
</evidence>
<keyword evidence="3" id="KW-1185">Reference proteome</keyword>
<accession>A0A8J6J6K5</accession>
<keyword evidence="1" id="KW-0812">Transmembrane</keyword>
<sequence length="46" mass="5634">MESKEYLAAKREFWNCIRMAPFSLLLSLFFAFTQWWPEMHRLKAHA</sequence>
<evidence type="ECO:0000313" key="3">
    <source>
        <dbReference type="Proteomes" id="UP000602260"/>
    </source>
</evidence>
<keyword evidence="1" id="KW-1133">Transmembrane helix</keyword>
<evidence type="ECO:0000313" key="2">
    <source>
        <dbReference type="EMBL" id="MBC5718057.1"/>
    </source>
</evidence>
<dbReference type="RefSeq" id="WP_186879174.1">
    <property type="nucleotide sequence ID" value="NZ_JACOPN010000009.1"/>
</dbReference>
<dbReference type="AlphaFoldDB" id="A0A8J6J6K5"/>
<name>A0A8J6J6K5_9FIRM</name>
<reference evidence="2" key="1">
    <citation type="submission" date="2020-08" db="EMBL/GenBank/DDBJ databases">
        <title>Genome public.</title>
        <authorList>
            <person name="Liu C."/>
            <person name="Sun Q."/>
        </authorList>
    </citation>
    <scope>NUCLEOTIDE SEQUENCE</scope>
    <source>
        <strain evidence="2">BX5</strain>
    </source>
</reference>
<keyword evidence="1" id="KW-0472">Membrane</keyword>
<dbReference type="Proteomes" id="UP000602260">
    <property type="component" value="Unassembled WGS sequence"/>
</dbReference>
<feature type="transmembrane region" description="Helical" evidence="1">
    <location>
        <begin position="12"/>
        <end position="36"/>
    </location>
</feature>